<gene>
    <name evidence="1" type="ORF">CSIM01_02000</name>
</gene>
<comment type="caution">
    <text evidence="1">The sequence shown here is derived from an EMBL/GenBank/DDBJ whole genome shotgun (WGS) entry which is preliminary data.</text>
</comment>
<dbReference type="Proteomes" id="UP000070328">
    <property type="component" value="Unassembled WGS sequence"/>
</dbReference>
<dbReference type="EMBL" id="JFBX01000572">
    <property type="protein sequence ID" value="KXH34964.1"/>
    <property type="molecule type" value="Genomic_DNA"/>
</dbReference>
<dbReference type="AlphaFoldDB" id="A0A135SGC8"/>
<evidence type="ECO:0000313" key="2">
    <source>
        <dbReference type="Proteomes" id="UP000070328"/>
    </source>
</evidence>
<protein>
    <submittedName>
        <fullName evidence="1">Uncharacterized protein</fullName>
    </submittedName>
</protein>
<proteinExistence type="predicted"/>
<name>A0A135SGC8_9PEZI</name>
<organism evidence="1 2">
    <name type="scientific">Colletotrichum simmondsii</name>
    <dbReference type="NCBI Taxonomy" id="703756"/>
    <lineage>
        <taxon>Eukaryota</taxon>
        <taxon>Fungi</taxon>
        <taxon>Dikarya</taxon>
        <taxon>Ascomycota</taxon>
        <taxon>Pezizomycotina</taxon>
        <taxon>Sordariomycetes</taxon>
        <taxon>Hypocreomycetidae</taxon>
        <taxon>Glomerellales</taxon>
        <taxon>Glomerellaceae</taxon>
        <taxon>Colletotrichum</taxon>
        <taxon>Colletotrichum acutatum species complex</taxon>
    </lineage>
</organism>
<reference evidence="1 2" key="1">
    <citation type="submission" date="2014-02" db="EMBL/GenBank/DDBJ databases">
        <title>The genome sequence of Colletotrichum simmondsii CBS122122.</title>
        <authorList>
            <person name="Baroncelli R."/>
            <person name="Thon M.R."/>
        </authorList>
    </citation>
    <scope>NUCLEOTIDE SEQUENCE [LARGE SCALE GENOMIC DNA]</scope>
    <source>
        <strain evidence="1 2">CBS122122</strain>
    </source>
</reference>
<dbReference type="OrthoDB" id="4850402at2759"/>
<accession>A0A135SGC8</accession>
<sequence>MRASSIAKGYTFYLGTGPTMTAMVQPDGASETGSYELTTFLDEPGMGHPTETAYPAVTVLTSEMCALVTTQMCSAIEVTQTLSISQPMITETAGTTTSILESASSSSAKKTSTSSEIKEISSTVSMTGSGTGTQTVATPTASSEASKTEVIVFCAIAGAIIMYFL</sequence>
<keyword evidence="2" id="KW-1185">Reference proteome</keyword>
<evidence type="ECO:0000313" key="1">
    <source>
        <dbReference type="EMBL" id="KXH34964.1"/>
    </source>
</evidence>